<dbReference type="EMBL" id="LIBJ01000444">
    <property type="protein sequence ID" value="KRO45695.1"/>
    <property type="molecule type" value="Genomic_DNA"/>
</dbReference>
<dbReference type="Proteomes" id="UP000051017">
    <property type="component" value="Unassembled WGS sequence"/>
</dbReference>
<name>A0A0R2Q602_9ACTN</name>
<organism evidence="1 2">
    <name type="scientific">Acidimicrobiia bacterium BACL6 MAG-120924-bin43</name>
    <dbReference type="NCBI Taxonomy" id="1655583"/>
    <lineage>
        <taxon>Bacteria</taxon>
        <taxon>Bacillati</taxon>
        <taxon>Actinomycetota</taxon>
        <taxon>Acidimicrobiia</taxon>
        <taxon>acIV cluster</taxon>
    </lineage>
</organism>
<comment type="caution">
    <text evidence="1">The sequence shown here is derived from an EMBL/GenBank/DDBJ whole genome shotgun (WGS) entry which is preliminary data.</text>
</comment>
<reference evidence="1 2" key="1">
    <citation type="submission" date="2015-10" db="EMBL/GenBank/DDBJ databases">
        <title>Metagenome-Assembled Genomes uncover a global brackish microbiome.</title>
        <authorList>
            <person name="Hugerth L.W."/>
            <person name="Larsson J."/>
            <person name="Alneberg J."/>
            <person name="Lindh M.V."/>
            <person name="Legrand C."/>
            <person name="Pinhassi J."/>
            <person name="Andersson A.F."/>
        </authorList>
    </citation>
    <scope>NUCLEOTIDE SEQUENCE [LARGE SCALE GENOMIC DNA]</scope>
    <source>
        <strain evidence="1">BACL6 MAG-120924-bin43</strain>
    </source>
</reference>
<evidence type="ECO:0000313" key="1">
    <source>
        <dbReference type="EMBL" id="KRO45695.1"/>
    </source>
</evidence>
<evidence type="ECO:0000313" key="2">
    <source>
        <dbReference type="Proteomes" id="UP000051017"/>
    </source>
</evidence>
<sequence>MQAGLLHDAFLGYPGDWIPRSRGADDAQLEEAWAALDARGFVGSGRINDNGLAFREQIEDTTNELCEKAWRHLGEQLTLDFVQLIEPIGHRFLARIDATAGENWMPAARDSRRT</sequence>
<dbReference type="InterPro" id="IPR054058">
    <property type="entry name" value="HTH_67"/>
</dbReference>
<proteinExistence type="predicted"/>
<gene>
    <name evidence="1" type="ORF">ABR75_03305</name>
</gene>
<dbReference type="AlphaFoldDB" id="A0A0R2Q602"/>
<protein>
    <submittedName>
        <fullName evidence="1">Uncharacterized protein</fullName>
    </submittedName>
</protein>
<accession>A0A0R2Q602</accession>
<dbReference type="Pfam" id="PF21863">
    <property type="entry name" value="HTH_67"/>
    <property type="match status" value="1"/>
</dbReference>